<comment type="similarity">
    <text evidence="1">Belongs to the glycosyl hydrolase 5 (cellulase A) family.</text>
</comment>
<gene>
    <name evidence="7" type="ORF">XAT740_LOCUS12511</name>
</gene>
<comment type="caution">
    <text evidence="7">The sequence shown here is derived from an EMBL/GenBank/DDBJ whole genome shotgun (WGS) entry which is preliminary data.</text>
</comment>
<keyword evidence="8" id="KW-1185">Reference proteome</keyword>
<dbReference type="PROSITE" id="PS50404">
    <property type="entry name" value="GST_NTER"/>
    <property type="match status" value="1"/>
</dbReference>
<dbReference type="GO" id="GO:0004553">
    <property type="term" value="F:hydrolase activity, hydrolyzing O-glycosyl compounds"/>
    <property type="evidence" value="ECO:0007669"/>
    <property type="project" value="InterPro"/>
</dbReference>
<keyword evidence="2" id="KW-0378">Hydrolase</keyword>
<evidence type="ECO:0000256" key="2">
    <source>
        <dbReference type="ARBA" id="ARBA00022801"/>
    </source>
</evidence>
<dbReference type="PANTHER" id="PTHR31308:SF3">
    <property type="entry name" value="ENDOGLYCOCERAMIDASE"/>
    <property type="match status" value="1"/>
</dbReference>
<dbReference type="GO" id="GO:1901136">
    <property type="term" value="P:carbohydrate derivative catabolic process"/>
    <property type="evidence" value="ECO:0007669"/>
    <property type="project" value="UniProtKB-ARBA"/>
</dbReference>
<dbReference type="AlphaFoldDB" id="A0A814FLR7"/>
<dbReference type="CDD" id="cd03192">
    <property type="entry name" value="GST_C_Sigma_like"/>
    <property type="match status" value="1"/>
</dbReference>
<dbReference type="Pfam" id="PF00150">
    <property type="entry name" value="Cellulase"/>
    <property type="match status" value="1"/>
</dbReference>
<protein>
    <submittedName>
        <fullName evidence="7">Uncharacterized protein</fullName>
    </submittedName>
</protein>
<evidence type="ECO:0000313" key="7">
    <source>
        <dbReference type="EMBL" id="CAF0987376.1"/>
    </source>
</evidence>
<feature type="domain" description="GST C-terminal" evidence="6">
    <location>
        <begin position="81"/>
        <end position="210"/>
    </location>
</feature>
<evidence type="ECO:0000259" key="5">
    <source>
        <dbReference type="PROSITE" id="PS50404"/>
    </source>
</evidence>
<evidence type="ECO:0000313" key="8">
    <source>
        <dbReference type="Proteomes" id="UP000663828"/>
    </source>
</evidence>
<dbReference type="SFLD" id="SFLDS00019">
    <property type="entry name" value="Glutathione_Transferase_(cytos"/>
    <property type="match status" value="1"/>
</dbReference>
<dbReference type="PROSITE" id="PS50405">
    <property type="entry name" value="GST_CTER"/>
    <property type="match status" value="1"/>
</dbReference>
<dbReference type="InterPro" id="IPR010987">
    <property type="entry name" value="Glutathione-S-Trfase_C-like"/>
</dbReference>
<dbReference type="GO" id="GO:0000272">
    <property type="term" value="P:polysaccharide catabolic process"/>
    <property type="evidence" value="ECO:0007669"/>
    <property type="project" value="InterPro"/>
</dbReference>
<dbReference type="InterPro" id="IPR013780">
    <property type="entry name" value="Glyco_hydro_b"/>
</dbReference>
<evidence type="ECO:0000256" key="4">
    <source>
        <dbReference type="ARBA" id="ARBA00049616"/>
    </source>
</evidence>
<dbReference type="SFLD" id="SFLDG01205">
    <property type="entry name" value="AMPS.1"/>
    <property type="match status" value="1"/>
</dbReference>
<comment type="function">
    <text evidence="4">S-crystallins are structural components of squids and octopi eye lens. Contains relatively little if any GST activity.</text>
</comment>
<dbReference type="SUPFAM" id="SSF51445">
    <property type="entry name" value="(Trans)glycosidases"/>
    <property type="match status" value="1"/>
</dbReference>
<evidence type="ECO:0000259" key="6">
    <source>
        <dbReference type="PROSITE" id="PS50405"/>
    </source>
</evidence>
<dbReference type="SFLD" id="SFLDG00363">
    <property type="entry name" value="AMPS_(cytGST):_Alpha-__Mu-__Pi"/>
    <property type="match status" value="1"/>
</dbReference>
<dbReference type="Gene3D" id="1.20.1050.130">
    <property type="match status" value="1"/>
</dbReference>
<dbReference type="InterPro" id="IPR004045">
    <property type="entry name" value="Glutathione_S-Trfase_N"/>
</dbReference>
<dbReference type="InterPro" id="IPR040079">
    <property type="entry name" value="Glutathione_S-Trfase"/>
</dbReference>
<accession>A0A814FLR7</accession>
<dbReference type="PANTHER" id="PTHR31308">
    <property type="match status" value="1"/>
</dbReference>
<dbReference type="GO" id="GO:0016042">
    <property type="term" value="P:lipid catabolic process"/>
    <property type="evidence" value="ECO:0007669"/>
    <property type="project" value="UniProtKB-ARBA"/>
</dbReference>
<dbReference type="SUPFAM" id="SSF47616">
    <property type="entry name" value="GST C-terminal domain-like"/>
    <property type="match status" value="1"/>
</dbReference>
<dbReference type="InterPro" id="IPR001547">
    <property type="entry name" value="Glyco_hydro_5"/>
</dbReference>
<dbReference type="Proteomes" id="UP000663828">
    <property type="component" value="Unassembled WGS sequence"/>
</dbReference>
<keyword evidence="3" id="KW-0326">Glycosidase</keyword>
<proteinExistence type="inferred from homology"/>
<dbReference type="Gene3D" id="3.20.20.80">
    <property type="entry name" value="Glycosidases"/>
    <property type="match status" value="1"/>
</dbReference>
<dbReference type="Gene3D" id="2.60.40.1180">
    <property type="entry name" value="Golgi alpha-mannosidase II"/>
    <property type="match status" value="1"/>
</dbReference>
<feature type="domain" description="GST N-terminal" evidence="5">
    <location>
        <begin position="2"/>
        <end position="79"/>
    </location>
</feature>
<dbReference type="InterPro" id="IPR052066">
    <property type="entry name" value="Glycosphingolipid_Hydrolases"/>
</dbReference>
<reference evidence="7" key="1">
    <citation type="submission" date="2021-02" db="EMBL/GenBank/DDBJ databases">
        <authorList>
            <person name="Nowell W R."/>
        </authorList>
    </citation>
    <scope>NUCLEOTIDE SEQUENCE</scope>
</reference>
<dbReference type="FunFam" id="3.40.30.10:FF:000035">
    <property type="entry name" value="hematopoietic prostaglandin D synthase"/>
    <property type="match status" value="1"/>
</dbReference>
<organism evidence="7 8">
    <name type="scientific">Adineta ricciae</name>
    <name type="common">Rotifer</name>
    <dbReference type="NCBI Taxonomy" id="249248"/>
    <lineage>
        <taxon>Eukaryota</taxon>
        <taxon>Metazoa</taxon>
        <taxon>Spiralia</taxon>
        <taxon>Gnathifera</taxon>
        <taxon>Rotifera</taxon>
        <taxon>Eurotatoria</taxon>
        <taxon>Bdelloidea</taxon>
        <taxon>Adinetida</taxon>
        <taxon>Adinetidae</taxon>
        <taxon>Adineta</taxon>
    </lineage>
</organism>
<dbReference type="InterPro" id="IPR041036">
    <property type="entry name" value="GH5_C"/>
</dbReference>
<dbReference type="Pfam" id="PF02798">
    <property type="entry name" value="GST_N"/>
    <property type="match status" value="1"/>
</dbReference>
<sequence>MSTYKLYYFNARGRAEISRLIFAAVGQKFEDVRYAFRDWPAHKAETPLGQIPVLEFNGIKIIQSTSIARFLAKQFHLAGRDNAEQAKVEAVADTINDVVSLIMSIRGEQNENKKQELLQKFSNALPQHVRNLDVLAKMYSNGGYFFVDNQFTWADLFFYDLGETILQCDPNGLQNHPWLQRNRTQMRHTFVIVSLSLLILHCYGSANVHVSDRLIVDDSGRVRLYHGANFVMKGPPWYPPELLDPVKVANLSQLGVNFIRLGMMWAGVEPQPQQYNVTYLNVMKQIMELLRSYDIVVLLDMHQDLLSSRTGSYDGIPAWLYDRFPPPKHPYPWPFKSTVGMNWFDIYLTEACSHGFQCLYDNVAGAVESMSNFWRQVASTYKDQPNLIGYEIINEPWAGNYFTNPTLFLPGIAGATNLQPLYEKIAKAIRSVDNDTLIFYEPVTWGVRLNGKYFGTGFTHVPGGDDYRNRSVLSYHYYCIILSVIPVPGNETIPVFDRLLCDDVEGPALFRSVQTDLQQLGGSAFLTEFGGCDGSQTCDEQLDWGLDAADQFLQSWAFWGDIFGHTSATQRISRVYARAIAGTPVSMQYIAKERLFYLAYYVDLTMRQPTEIFIPPLQFPSQSYNLTVNAVLKWSVDPTNTNIILVEPNTKYVKRTDPPVIGVVDIRPKA</sequence>
<dbReference type="CDD" id="cd03039">
    <property type="entry name" value="GST_N_Sigma_like"/>
    <property type="match status" value="1"/>
</dbReference>
<name>A0A814FLR7_ADIRI</name>
<dbReference type="InterPro" id="IPR004046">
    <property type="entry name" value="GST_C"/>
</dbReference>
<dbReference type="InterPro" id="IPR036249">
    <property type="entry name" value="Thioredoxin-like_sf"/>
</dbReference>
<dbReference type="Pfam" id="PF18564">
    <property type="entry name" value="Glyco_hydro_5_C"/>
    <property type="match status" value="1"/>
</dbReference>
<dbReference type="InterPro" id="IPR036282">
    <property type="entry name" value="Glutathione-S-Trfase_C_sf"/>
</dbReference>
<dbReference type="SUPFAM" id="SSF52833">
    <property type="entry name" value="Thioredoxin-like"/>
    <property type="match status" value="1"/>
</dbReference>
<evidence type="ECO:0000256" key="1">
    <source>
        <dbReference type="ARBA" id="ARBA00005641"/>
    </source>
</evidence>
<dbReference type="Pfam" id="PF14497">
    <property type="entry name" value="GST_C_3"/>
    <property type="match status" value="1"/>
</dbReference>
<evidence type="ECO:0000256" key="3">
    <source>
        <dbReference type="ARBA" id="ARBA00023295"/>
    </source>
</evidence>
<dbReference type="InterPro" id="IPR017853">
    <property type="entry name" value="GH"/>
</dbReference>
<dbReference type="EMBL" id="CAJNOR010000707">
    <property type="protein sequence ID" value="CAF0987376.1"/>
    <property type="molecule type" value="Genomic_DNA"/>
</dbReference>